<dbReference type="Proteomes" id="UP000234789">
    <property type="component" value="Unassembled WGS sequence"/>
</dbReference>
<dbReference type="AlphaFoldDB" id="A0A2N5N2I6"/>
<keyword evidence="3" id="KW-1185">Reference proteome</keyword>
<keyword evidence="1" id="KW-0812">Transmembrane</keyword>
<name>A0A2N5N2I6_9BACL</name>
<evidence type="ECO:0000256" key="1">
    <source>
        <dbReference type="SAM" id="Phobius"/>
    </source>
</evidence>
<keyword evidence="1" id="KW-0472">Membrane</keyword>
<evidence type="ECO:0000313" key="3">
    <source>
        <dbReference type="Proteomes" id="UP000234789"/>
    </source>
</evidence>
<feature type="transmembrane region" description="Helical" evidence="1">
    <location>
        <begin position="219"/>
        <end position="244"/>
    </location>
</feature>
<keyword evidence="1" id="KW-1133">Transmembrane helix</keyword>
<gene>
    <name evidence="2" type="ORF">B8V81_2982</name>
</gene>
<reference evidence="2 3" key="1">
    <citation type="submission" date="2017-05" db="EMBL/GenBank/DDBJ databases">
        <title>Functional genome analysis of Paenibacillus pasadenensis strain R16: insights on endophytic life style and antifungal activity.</title>
        <authorList>
            <person name="Passera A."/>
            <person name="Marcolungo L."/>
            <person name="Casati P."/>
            <person name="Brasca M."/>
            <person name="Quaglino F."/>
            <person name="Delledonne M."/>
        </authorList>
    </citation>
    <scope>NUCLEOTIDE SEQUENCE [LARGE SCALE GENOMIC DNA]</scope>
    <source>
        <strain evidence="2 3">R16</strain>
    </source>
</reference>
<evidence type="ECO:0000313" key="2">
    <source>
        <dbReference type="EMBL" id="PLT44551.1"/>
    </source>
</evidence>
<feature type="transmembrane region" description="Helical" evidence="1">
    <location>
        <begin position="141"/>
        <end position="168"/>
    </location>
</feature>
<proteinExistence type="predicted"/>
<dbReference type="EMBL" id="NFEZ01000004">
    <property type="protein sequence ID" value="PLT44551.1"/>
    <property type="molecule type" value="Genomic_DNA"/>
</dbReference>
<feature type="transmembrane region" description="Helical" evidence="1">
    <location>
        <begin position="51"/>
        <end position="70"/>
    </location>
</feature>
<dbReference type="RefSeq" id="WP_028600330.1">
    <property type="nucleotide sequence ID" value="NZ_BIMM01000038.1"/>
</dbReference>
<feature type="transmembrane region" description="Helical" evidence="1">
    <location>
        <begin position="22"/>
        <end position="42"/>
    </location>
</feature>
<accession>A0A2N5N2I6</accession>
<dbReference type="PANTHER" id="PTHR36832">
    <property type="entry name" value="SLR1174 PROTEIN-RELATED"/>
    <property type="match status" value="1"/>
</dbReference>
<comment type="caution">
    <text evidence="2">The sequence shown here is derived from an EMBL/GenBank/DDBJ whole genome shotgun (WGS) entry which is preliminary data.</text>
</comment>
<feature type="transmembrane region" description="Helical" evidence="1">
    <location>
        <begin position="180"/>
        <end position="199"/>
    </location>
</feature>
<protein>
    <submittedName>
        <fullName evidence="2">Putative integral membrane protein</fullName>
    </submittedName>
</protein>
<feature type="transmembrane region" description="Helical" evidence="1">
    <location>
        <begin position="114"/>
        <end position="135"/>
    </location>
</feature>
<dbReference type="PANTHER" id="PTHR36832:SF2">
    <property type="entry name" value="INTEGRAL MEMBRANE PROTEIN"/>
    <property type="match status" value="1"/>
</dbReference>
<sequence length="258" mass="28753">MVFFALARASFSRNLQYRASHLLHNGASAMFGFIYLSIWIGIGEGRDLGEYGLSGLVSYVALNQCLLWVTSFTTFGLGMPQLVRTGAIAIELARPVHLFYSMMSREWGTIAYQLLYKSLPIYLLYVFLVPLRLPAGLAETAAFFAALLCAAYLALCIQYLIGAVSLWTTEAMWLHWVNNALLMLFSGFLVPIEWLPGWLAWLSRWSFYPSLQYIPTRIYLGMDGIAAVLPSLAWCAALTALCFAATGAMRRRTEVQGG</sequence>
<organism evidence="2 3">
    <name type="scientific">Paenibacillus pasadenensis</name>
    <dbReference type="NCBI Taxonomy" id="217090"/>
    <lineage>
        <taxon>Bacteria</taxon>
        <taxon>Bacillati</taxon>
        <taxon>Bacillota</taxon>
        <taxon>Bacilli</taxon>
        <taxon>Bacillales</taxon>
        <taxon>Paenibacillaceae</taxon>
        <taxon>Paenibacillus</taxon>
    </lineage>
</organism>
<dbReference type="OrthoDB" id="2959485at2"/>